<gene>
    <name evidence="2" type="ORF">B0A54_05788</name>
</gene>
<dbReference type="OrthoDB" id="10257049at2759"/>
<dbReference type="InterPro" id="IPR020843">
    <property type="entry name" value="ER"/>
</dbReference>
<evidence type="ECO:0000313" key="2">
    <source>
        <dbReference type="EMBL" id="TKA43307.1"/>
    </source>
</evidence>
<proteinExistence type="predicted"/>
<dbReference type="SUPFAM" id="SSF50129">
    <property type="entry name" value="GroES-like"/>
    <property type="match status" value="1"/>
</dbReference>
<dbReference type="Pfam" id="PF08240">
    <property type="entry name" value="ADH_N"/>
    <property type="match status" value="1"/>
</dbReference>
<name>A0A4U0V411_9PEZI</name>
<dbReference type="InterPro" id="IPR013149">
    <property type="entry name" value="ADH-like_C"/>
</dbReference>
<dbReference type="CDD" id="cd08241">
    <property type="entry name" value="QOR1"/>
    <property type="match status" value="1"/>
</dbReference>
<dbReference type="SUPFAM" id="SSF51735">
    <property type="entry name" value="NAD(P)-binding Rossmann-fold domains"/>
    <property type="match status" value="1"/>
</dbReference>
<dbReference type="SMART" id="SM00829">
    <property type="entry name" value="PKS_ER"/>
    <property type="match status" value="1"/>
</dbReference>
<dbReference type="InterPro" id="IPR011032">
    <property type="entry name" value="GroES-like_sf"/>
</dbReference>
<dbReference type="PANTHER" id="PTHR43677:SF4">
    <property type="entry name" value="QUINONE OXIDOREDUCTASE-LIKE PROTEIN 2"/>
    <property type="match status" value="1"/>
</dbReference>
<sequence length="348" mass="36944">MKAIHIPTYTPDPSTLQLSNIPTPTPKADEYLIRITHCSPQHADILHAQGKHQNNNAKKGWCFPPFTLGYDFAGVVQTVPASGAGDAPGELRKGDRVFGAAIGAFAEFVCVKSGAVRKVPNGLSNETACAMVGQAVSYASVVRIAKVQPGETVMVSGASGGLGGVCCMVTKALGARVVALVGDGEKAALMRGSLGADAVVVMREGGDGGWMREVMEFTGGKGVDVVLDNTGMVDDALRCLAYFGRIVILGFAARKGVMEEVKMNKLLLKSATVVGYRFGESGRRFPNELEEIWEGYLGMMQEGRLKPLLYGRYDGLESVGRALGDLAARKVYGKIVVKVANEEETAKL</sequence>
<dbReference type="Proteomes" id="UP000310066">
    <property type="component" value="Unassembled WGS sequence"/>
</dbReference>
<accession>A0A4U0V411</accession>
<evidence type="ECO:0000259" key="1">
    <source>
        <dbReference type="SMART" id="SM00829"/>
    </source>
</evidence>
<reference evidence="2 3" key="1">
    <citation type="submission" date="2017-03" db="EMBL/GenBank/DDBJ databases">
        <title>Genomes of endolithic fungi from Antarctica.</title>
        <authorList>
            <person name="Coleine C."/>
            <person name="Masonjones S."/>
            <person name="Stajich J.E."/>
        </authorList>
    </citation>
    <scope>NUCLEOTIDE SEQUENCE [LARGE SCALE GENOMIC DNA]</scope>
    <source>
        <strain evidence="2 3">CCFEE 5311</strain>
    </source>
</reference>
<organism evidence="2 3">
    <name type="scientific">Friedmanniomyces endolithicus</name>
    <dbReference type="NCBI Taxonomy" id="329885"/>
    <lineage>
        <taxon>Eukaryota</taxon>
        <taxon>Fungi</taxon>
        <taxon>Dikarya</taxon>
        <taxon>Ascomycota</taxon>
        <taxon>Pezizomycotina</taxon>
        <taxon>Dothideomycetes</taxon>
        <taxon>Dothideomycetidae</taxon>
        <taxon>Mycosphaerellales</taxon>
        <taxon>Teratosphaeriaceae</taxon>
        <taxon>Friedmanniomyces</taxon>
    </lineage>
</organism>
<dbReference type="Gene3D" id="3.40.50.720">
    <property type="entry name" value="NAD(P)-binding Rossmann-like Domain"/>
    <property type="match status" value="1"/>
</dbReference>
<dbReference type="GO" id="GO:0016491">
    <property type="term" value="F:oxidoreductase activity"/>
    <property type="evidence" value="ECO:0007669"/>
    <property type="project" value="InterPro"/>
</dbReference>
<dbReference type="GO" id="GO:0005739">
    <property type="term" value="C:mitochondrion"/>
    <property type="evidence" value="ECO:0007669"/>
    <property type="project" value="TreeGrafter"/>
</dbReference>
<dbReference type="PANTHER" id="PTHR43677">
    <property type="entry name" value="SHORT-CHAIN DEHYDROGENASE/REDUCTASE"/>
    <property type="match status" value="1"/>
</dbReference>
<dbReference type="InterPro" id="IPR036291">
    <property type="entry name" value="NAD(P)-bd_dom_sf"/>
</dbReference>
<protein>
    <recommendedName>
        <fullName evidence="1">Enoyl reductase (ER) domain-containing protein</fullName>
    </recommendedName>
</protein>
<comment type="caution">
    <text evidence="2">The sequence shown here is derived from an EMBL/GenBank/DDBJ whole genome shotgun (WGS) entry which is preliminary data.</text>
</comment>
<dbReference type="EMBL" id="NAJP01000019">
    <property type="protein sequence ID" value="TKA43307.1"/>
    <property type="molecule type" value="Genomic_DNA"/>
</dbReference>
<evidence type="ECO:0000313" key="3">
    <source>
        <dbReference type="Proteomes" id="UP000310066"/>
    </source>
</evidence>
<dbReference type="Gene3D" id="3.90.180.10">
    <property type="entry name" value="Medium-chain alcohol dehydrogenases, catalytic domain"/>
    <property type="match status" value="1"/>
</dbReference>
<dbReference type="InterPro" id="IPR013154">
    <property type="entry name" value="ADH-like_N"/>
</dbReference>
<feature type="domain" description="Enoyl reductase (ER)" evidence="1">
    <location>
        <begin position="11"/>
        <end position="337"/>
    </location>
</feature>
<dbReference type="STRING" id="329885.A0A4U0V411"/>
<dbReference type="InterPro" id="IPR051397">
    <property type="entry name" value="Zn-ADH-like_protein"/>
</dbReference>
<dbReference type="Pfam" id="PF00107">
    <property type="entry name" value="ADH_zinc_N"/>
    <property type="match status" value="1"/>
</dbReference>
<dbReference type="AlphaFoldDB" id="A0A4U0V411"/>